<dbReference type="PANTHER" id="PTHR17490">
    <property type="entry name" value="SUA5"/>
    <property type="match status" value="1"/>
</dbReference>
<comment type="catalytic activity">
    <reaction evidence="11">
        <text>L-threonine + hydrogencarbonate + ATP = L-threonylcarbamoyladenylate + diphosphate + H2O</text>
        <dbReference type="Rhea" id="RHEA:36407"/>
        <dbReference type="ChEBI" id="CHEBI:15377"/>
        <dbReference type="ChEBI" id="CHEBI:17544"/>
        <dbReference type="ChEBI" id="CHEBI:30616"/>
        <dbReference type="ChEBI" id="CHEBI:33019"/>
        <dbReference type="ChEBI" id="CHEBI:57926"/>
        <dbReference type="ChEBI" id="CHEBI:73682"/>
        <dbReference type="EC" id="2.7.7.87"/>
    </reaction>
</comment>
<evidence type="ECO:0000313" key="13">
    <source>
        <dbReference type="EMBL" id="RHE93825.1"/>
    </source>
</evidence>
<evidence type="ECO:0000256" key="3">
    <source>
        <dbReference type="ARBA" id="ARBA00012584"/>
    </source>
</evidence>
<name>A0A414LGR3_9BACE</name>
<dbReference type="GO" id="GO:0006450">
    <property type="term" value="P:regulation of translational fidelity"/>
    <property type="evidence" value="ECO:0007669"/>
    <property type="project" value="TreeGrafter"/>
</dbReference>
<evidence type="ECO:0000256" key="1">
    <source>
        <dbReference type="ARBA" id="ARBA00004496"/>
    </source>
</evidence>
<dbReference type="GO" id="GO:0003725">
    <property type="term" value="F:double-stranded RNA binding"/>
    <property type="evidence" value="ECO:0007669"/>
    <property type="project" value="InterPro"/>
</dbReference>
<organism evidence="13 14">
    <name type="scientific">Bacteroides intestinalis</name>
    <dbReference type="NCBI Taxonomy" id="329854"/>
    <lineage>
        <taxon>Bacteria</taxon>
        <taxon>Pseudomonadati</taxon>
        <taxon>Bacteroidota</taxon>
        <taxon>Bacteroidia</taxon>
        <taxon>Bacteroidales</taxon>
        <taxon>Bacteroidaceae</taxon>
        <taxon>Bacteroides</taxon>
    </lineage>
</organism>
<dbReference type="GO" id="GO:0061710">
    <property type="term" value="F:L-threonylcarbamoyladenylate synthase"/>
    <property type="evidence" value="ECO:0007669"/>
    <property type="project" value="UniProtKB-EC"/>
</dbReference>
<evidence type="ECO:0000256" key="2">
    <source>
        <dbReference type="ARBA" id="ARBA00007663"/>
    </source>
</evidence>
<keyword evidence="5" id="KW-0808">Transferase</keyword>
<dbReference type="GO" id="GO:0005524">
    <property type="term" value="F:ATP binding"/>
    <property type="evidence" value="ECO:0007669"/>
    <property type="project" value="UniProtKB-KW"/>
</dbReference>
<dbReference type="SUPFAM" id="SSF55821">
    <property type="entry name" value="YrdC/RibB"/>
    <property type="match status" value="1"/>
</dbReference>
<protein>
    <recommendedName>
        <fullName evidence="10">L-threonylcarbamoyladenylate synthase</fullName>
        <ecNumber evidence="3">2.7.7.87</ecNumber>
    </recommendedName>
    <alternativeName>
        <fullName evidence="10">L-threonylcarbamoyladenylate synthase</fullName>
    </alternativeName>
</protein>
<comment type="similarity">
    <text evidence="2">Belongs to the SUA5 family.</text>
</comment>
<dbReference type="Proteomes" id="UP000285650">
    <property type="component" value="Unassembled WGS sequence"/>
</dbReference>
<dbReference type="PROSITE" id="PS51163">
    <property type="entry name" value="YRDC"/>
    <property type="match status" value="1"/>
</dbReference>
<reference evidence="13 14" key="1">
    <citation type="submission" date="2018-08" db="EMBL/GenBank/DDBJ databases">
        <title>A genome reference for cultivated species of the human gut microbiota.</title>
        <authorList>
            <person name="Zou Y."/>
            <person name="Xue W."/>
            <person name="Luo G."/>
        </authorList>
    </citation>
    <scope>NUCLEOTIDE SEQUENCE [LARGE SCALE GENOMIC DNA]</scope>
    <source>
        <strain evidence="13 14">AM27-17</strain>
    </source>
</reference>
<dbReference type="InterPro" id="IPR006070">
    <property type="entry name" value="Sua5-like_dom"/>
</dbReference>
<dbReference type="Pfam" id="PF01300">
    <property type="entry name" value="Sua5_yciO_yrdC"/>
    <property type="match status" value="1"/>
</dbReference>
<evidence type="ECO:0000256" key="4">
    <source>
        <dbReference type="ARBA" id="ARBA00022490"/>
    </source>
</evidence>
<comment type="caution">
    <text evidence="13">The sequence shown here is derived from an EMBL/GenBank/DDBJ whole genome shotgun (WGS) entry which is preliminary data.</text>
</comment>
<dbReference type="GO" id="GO:0008033">
    <property type="term" value="P:tRNA processing"/>
    <property type="evidence" value="ECO:0007669"/>
    <property type="project" value="UniProtKB-KW"/>
</dbReference>
<gene>
    <name evidence="13" type="ORF">DW712_05415</name>
</gene>
<keyword evidence="6" id="KW-0819">tRNA processing</keyword>
<evidence type="ECO:0000256" key="11">
    <source>
        <dbReference type="ARBA" id="ARBA00048366"/>
    </source>
</evidence>
<dbReference type="GO" id="GO:0000049">
    <property type="term" value="F:tRNA binding"/>
    <property type="evidence" value="ECO:0007669"/>
    <property type="project" value="TreeGrafter"/>
</dbReference>
<proteinExistence type="inferred from homology"/>
<keyword evidence="9" id="KW-0067">ATP-binding</keyword>
<evidence type="ECO:0000313" key="14">
    <source>
        <dbReference type="Proteomes" id="UP000285650"/>
    </source>
</evidence>
<keyword evidence="8" id="KW-0547">Nucleotide-binding</keyword>
<dbReference type="AlphaFoldDB" id="A0A414LGR3"/>
<evidence type="ECO:0000256" key="5">
    <source>
        <dbReference type="ARBA" id="ARBA00022679"/>
    </source>
</evidence>
<dbReference type="PANTHER" id="PTHR17490:SF16">
    <property type="entry name" value="THREONYLCARBAMOYL-AMP SYNTHASE"/>
    <property type="match status" value="1"/>
</dbReference>
<evidence type="ECO:0000256" key="10">
    <source>
        <dbReference type="ARBA" id="ARBA00029774"/>
    </source>
</evidence>
<dbReference type="RefSeq" id="WP_118221417.1">
    <property type="nucleotide sequence ID" value="NZ_JADNIJ010000005.1"/>
</dbReference>
<evidence type="ECO:0000256" key="9">
    <source>
        <dbReference type="ARBA" id="ARBA00022840"/>
    </source>
</evidence>
<accession>A0A414LGR3</accession>
<keyword evidence="7" id="KW-0548">Nucleotidyltransferase</keyword>
<keyword evidence="4" id="KW-0963">Cytoplasm</keyword>
<evidence type="ECO:0000259" key="12">
    <source>
        <dbReference type="PROSITE" id="PS51163"/>
    </source>
</evidence>
<dbReference type="NCBIfam" id="TIGR00057">
    <property type="entry name" value="L-threonylcarbamoyladenylate synthase"/>
    <property type="match status" value="1"/>
</dbReference>
<dbReference type="EMBL" id="QSKV01000003">
    <property type="protein sequence ID" value="RHE93825.1"/>
    <property type="molecule type" value="Genomic_DNA"/>
</dbReference>
<evidence type="ECO:0000256" key="6">
    <source>
        <dbReference type="ARBA" id="ARBA00022694"/>
    </source>
</evidence>
<evidence type="ECO:0000256" key="8">
    <source>
        <dbReference type="ARBA" id="ARBA00022741"/>
    </source>
</evidence>
<sequence>MIEDIKKACQVMNEGGVILYPTDTIWGIGCDATNEEAVRRVYQIKQRSDSKAMLVLVDSPVKVDFYVQDVPEVAWDLIEVADKPLTIIYSGARNLASNLIAEDSSVGIRVTNEEFSKRLCQQFRKAIVSTSANISGQPSPANYSEITEELKSMVDYVVGYRQEEIGHPKPSSIIKLDKGGVIKIIRE</sequence>
<evidence type="ECO:0000256" key="7">
    <source>
        <dbReference type="ARBA" id="ARBA00022695"/>
    </source>
</evidence>
<dbReference type="GO" id="GO:0005737">
    <property type="term" value="C:cytoplasm"/>
    <property type="evidence" value="ECO:0007669"/>
    <property type="project" value="UniProtKB-SubCell"/>
</dbReference>
<feature type="domain" description="YrdC-like" evidence="12">
    <location>
        <begin position="2"/>
        <end position="187"/>
    </location>
</feature>
<dbReference type="Gene3D" id="3.90.870.10">
    <property type="entry name" value="DHBP synthase"/>
    <property type="match status" value="1"/>
</dbReference>
<dbReference type="EC" id="2.7.7.87" evidence="3"/>
<dbReference type="InterPro" id="IPR050156">
    <property type="entry name" value="TC-AMP_synthase_SUA5"/>
</dbReference>
<dbReference type="InterPro" id="IPR017945">
    <property type="entry name" value="DHBP_synth_RibB-like_a/b_dom"/>
</dbReference>
<comment type="subcellular location">
    <subcellularLocation>
        <location evidence="1">Cytoplasm</location>
    </subcellularLocation>
</comment>